<dbReference type="RefSeq" id="WP_011462320.1">
    <property type="nucleotide sequence ID" value="NZ_CABKQQ010000054.1"/>
</dbReference>
<reference evidence="5" key="1">
    <citation type="submission" date="2014-07" db="EMBL/GenBank/DDBJ databases">
        <authorList>
            <person name="Hornung V.Bastian."/>
        </authorList>
    </citation>
    <scope>NUCLEOTIDE SEQUENCE</scope>
    <source>
        <strain evidence="5">PCE-S</strain>
    </source>
</reference>
<dbReference type="EMBL" id="LK996017">
    <property type="protein sequence ID" value="CDX05202.1"/>
    <property type="molecule type" value="Genomic_DNA"/>
</dbReference>
<dbReference type="PATRIC" id="fig|49338.4.peg.5722"/>
<dbReference type="GO" id="GO:0008270">
    <property type="term" value="F:zinc ion binding"/>
    <property type="evidence" value="ECO:0007669"/>
    <property type="project" value="UniProtKB-UniRule"/>
</dbReference>
<dbReference type="GO" id="GO:0016151">
    <property type="term" value="F:nickel cation binding"/>
    <property type="evidence" value="ECO:0007669"/>
    <property type="project" value="UniProtKB-UniRule"/>
</dbReference>
<dbReference type="OMA" id="ILLCPCG"/>
<dbReference type="Gene3D" id="3.30.2320.80">
    <property type="match status" value="1"/>
</dbReference>
<feature type="binding site" evidence="4">
    <location>
        <position position="73"/>
    </location>
    <ligand>
        <name>Zn(2+)</name>
        <dbReference type="ChEBI" id="CHEBI:29105"/>
    </ligand>
</feature>
<dbReference type="GO" id="GO:0051604">
    <property type="term" value="P:protein maturation"/>
    <property type="evidence" value="ECO:0007669"/>
    <property type="project" value="InterPro"/>
</dbReference>
<dbReference type="Proteomes" id="UP000054623">
    <property type="component" value="Unassembled WGS sequence"/>
</dbReference>
<accession>A0A098BA08</accession>
<protein>
    <recommendedName>
        <fullName evidence="4">Hydrogenase maturation factor HypA</fullName>
    </recommendedName>
</protein>
<feature type="binding site" evidence="4">
    <location>
        <position position="76"/>
    </location>
    <ligand>
        <name>Zn(2+)</name>
        <dbReference type="ChEBI" id="CHEBI:29105"/>
    </ligand>
</feature>
<evidence type="ECO:0000256" key="1">
    <source>
        <dbReference type="ARBA" id="ARBA00022596"/>
    </source>
</evidence>
<comment type="similarity">
    <text evidence="4">Belongs to the HypA/HybF family.</text>
</comment>
<dbReference type="NCBIfam" id="TIGR00100">
    <property type="entry name" value="hypA"/>
    <property type="match status" value="1"/>
</dbReference>
<feature type="binding site" evidence="4">
    <location>
        <position position="2"/>
    </location>
    <ligand>
        <name>Ni(2+)</name>
        <dbReference type="ChEBI" id="CHEBI:49786"/>
    </ligand>
</feature>
<dbReference type="PANTHER" id="PTHR34535">
    <property type="entry name" value="HYDROGENASE MATURATION FACTOR HYPA"/>
    <property type="match status" value="1"/>
</dbReference>
<dbReference type="OrthoDB" id="9800361at2"/>
<organism evidence="5">
    <name type="scientific">Desulfitobacterium hafniense</name>
    <name type="common">Desulfitobacterium frappieri</name>
    <dbReference type="NCBI Taxonomy" id="49338"/>
    <lineage>
        <taxon>Bacteria</taxon>
        <taxon>Bacillati</taxon>
        <taxon>Bacillota</taxon>
        <taxon>Clostridia</taxon>
        <taxon>Eubacteriales</taxon>
        <taxon>Desulfitobacteriaceae</taxon>
        <taxon>Desulfitobacterium</taxon>
    </lineage>
</organism>
<sequence length="114" mass="12451">MHEMSLMGGVFEAIEATLAHHHVKKVLLVKLKIGQLTNAEPDALQMAFAAFAQGTVCEGAELQIEMLPVKGRCRSCSEEFMVPGLIFACPVCQHLGIDITQGEELLLESLEVEE</sequence>
<keyword evidence="1 4" id="KW-0533">Nickel</keyword>
<evidence type="ECO:0000256" key="3">
    <source>
        <dbReference type="ARBA" id="ARBA00022833"/>
    </source>
</evidence>
<evidence type="ECO:0000256" key="2">
    <source>
        <dbReference type="ARBA" id="ARBA00022723"/>
    </source>
</evidence>
<dbReference type="PANTHER" id="PTHR34535:SF3">
    <property type="entry name" value="HYDROGENASE MATURATION FACTOR HYPA"/>
    <property type="match status" value="1"/>
</dbReference>
<gene>
    <name evidence="4" type="primary">hypA</name>
    <name evidence="6" type="ORF">AT727_00310</name>
    <name evidence="5" type="ORF">DPCES_5316</name>
</gene>
<evidence type="ECO:0000313" key="7">
    <source>
        <dbReference type="Proteomes" id="UP000054623"/>
    </source>
</evidence>
<name>A0A098BA08_DESHA</name>
<evidence type="ECO:0000256" key="4">
    <source>
        <dbReference type="HAMAP-Rule" id="MF_00213"/>
    </source>
</evidence>
<dbReference type="AlphaFoldDB" id="A0A098BA08"/>
<keyword evidence="2 4" id="KW-0479">Metal-binding</keyword>
<comment type="function">
    <text evidence="4">Involved in the maturation of [NiFe] hydrogenases. Required for nickel insertion into the metal center of the hydrogenase.</text>
</comment>
<dbReference type="EMBL" id="LOCK01000001">
    <property type="protein sequence ID" value="KTE93436.1"/>
    <property type="molecule type" value="Genomic_DNA"/>
</dbReference>
<dbReference type="SMR" id="A0A098BA08"/>
<dbReference type="Pfam" id="PF01155">
    <property type="entry name" value="HypA"/>
    <property type="match status" value="1"/>
</dbReference>
<dbReference type="HAMAP" id="MF_00213">
    <property type="entry name" value="HypA_HybF"/>
    <property type="match status" value="1"/>
</dbReference>
<keyword evidence="3 4" id="KW-0862">Zinc</keyword>
<dbReference type="InterPro" id="IPR000688">
    <property type="entry name" value="HypA/HybF"/>
</dbReference>
<feature type="binding site" evidence="4">
    <location>
        <position position="92"/>
    </location>
    <ligand>
        <name>Zn(2+)</name>
        <dbReference type="ChEBI" id="CHEBI:29105"/>
    </ligand>
</feature>
<dbReference type="PIRSF" id="PIRSF004761">
    <property type="entry name" value="Hydrgn_mat_HypA"/>
    <property type="match status" value="1"/>
</dbReference>
<feature type="binding site" evidence="4">
    <location>
        <position position="89"/>
    </location>
    <ligand>
        <name>Zn(2+)</name>
        <dbReference type="ChEBI" id="CHEBI:29105"/>
    </ligand>
</feature>
<evidence type="ECO:0000313" key="5">
    <source>
        <dbReference type="EMBL" id="CDX05202.1"/>
    </source>
</evidence>
<evidence type="ECO:0000313" key="6">
    <source>
        <dbReference type="EMBL" id="KTE93436.1"/>
    </source>
</evidence>
<reference evidence="6 7" key="2">
    <citation type="submission" date="2015-12" db="EMBL/GenBank/DDBJ databases">
        <title>Draft Genome Sequence of Desulfitobacterium hafniense Strain DH, a Sulfate-reducing Bacterium Isolated from Paddy Soils.</title>
        <authorList>
            <person name="Bao P."/>
            <person name="Zhang X."/>
            <person name="Li G."/>
        </authorList>
    </citation>
    <scope>NUCLEOTIDE SEQUENCE [LARGE SCALE GENOMIC DNA]</scope>
    <source>
        <strain evidence="6 7">DH</strain>
    </source>
</reference>
<proteinExistence type="inferred from homology"/>